<dbReference type="RefSeq" id="WP_234445743.1">
    <property type="nucleotide sequence ID" value="NZ_JAENRR010000013.1"/>
</dbReference>
<dbReference type="SUPFAM" id="SSF110296">
    <property type="entry name" value="Oligoxyloglucan reducing end-specific cellobiohydrolase"/>
    <property type="match status" value="1"/>
</dbReference>
<keyword evidence="4" id="KW-1185">Reference proteome</keyword>
<dbReference type="InterPro" id="IPR052025">
    <property type="entry name" value="Xyloglucanase_GH74"/>
</dbReference>
<dbReference type="Proteomes" id="UP000605676">
    <property type="component" value="Unassembled WGS sequence"/>
</dbReference>
<sequence length="1096" mass="122216">MINRPLGKLTTILLVSALLLGNATAFGQKKKKKDADENKSAINSELVSGLKLRNIGPAFTSGRIADFAVNPTNHSEYYVAVASGNIWKTTNNGITFKPVFDKYGSYSIGCLAMDPNNSNVVWAGTGENNHQRALGYGDGVYKTVDGGKSWENMGLKESRQIGMILIDPRNSDVVYVAAEGSAWGAGGERGLYKTTDGGKNWTKALDVSENTGINNIICDLRNPDILYATSEQRRRHVHTKIGGGPESAVYKSTDAGQNWRKIMKGLPSEHIGGMGIAISPQNPDVLYIIADAANKSGGFFRTTDRGESWNKMSDHHSSGQYYNEIFCDPVEFDKVYSVETFSHVTKDGGKTWAKLSTKDRHVDDHALWVDPTDNKHFMIGGDGGVYITYDAGKAWRQVSNLPVTQFYRVTVDNEAPFYNVYGGTQDNASQGGPVRNTSEFGVTSGEWYVTVFGDGFWSRVDPTDPNIVYSEWQYGNVVRYDKRSGEKIMVKPQPRKDELTYRWNWNAPLILSKHNPSTIYMAANKVFKSTDRGNTWEVISNDLTAQIDRNTWPVMGKYWSVDAVAKDVSTSQYNTIVSLDESPIKAGLIYAGSDDGLIQVSEDDGKTWRKVSTFPGVPAHTYVSDIYASRFDENVVYATFDGMKSDDFKPYILKSTNKGQSWTPITNGLPANGTVHTLEQDTERKELLFAGTEFGIFFSIDEGANWTQLKAGIPTIAVRDLAIQERENDLVMATFGRGFYVLDNYAPLRELSEELTNKDAHLFETKDAPLFMQTDKIYGQGATYYGAPNPEYGATFTFYQKETPKTQRQIRHEKEKELFKNGERIPQPSWGELEEEGKELPAYLLVTIKDESGSIIRTFTKKPSKGITRFNWDLQYNSTDIVKAKKFDPFKKSDGGIYVLPSKYTVEIAQIKDGQATQLADPQMFNVVALNNTTLPAKDRPAMVAFQKEVSELSKAMNGTLALVNEMMQEVAAMKQTALVLPNAHKEVLPSLNAIELELNDISFAFRGLTAKASWEEIPPAEMPLMNRLNSIIWAQINSTSDITTTSKTSYNILTEKFPVVLEQVKAIAETKLPEARKQMDAMNAPYTKGRIPQWR</sequence>
<name>A0ABS1HHK1_9BACT</name>
<evidence type="ECO:0000259" key="2">
    <source>
        <dbReference type="Pfam" id="PF14870"/>
    </source>
</evidence>
<feature type="chain" id="PRO_5046070280" description="Photosynthesis system II assembly factor Ycf48/Hcf136-like domain-containing protein" evidence="1">
    <location>
        <begin position="26"/>
        <end position="1096"/>
    </location>
</feature>
<dbReference type="InterPro" id="IPR028203">
    <property type="entry name" value="PSII_CF48-like_dom"/>
</dbReference>
<gene>
    <name evidence="3" type="ORF">JIV24_07360</name>
</gene>
<dbReference type="Pfam" id="PF14870">
    <property type="entry name" value="PSII_BNR"/>
    <property type="match status" value="1"/>
</dbReference>
<evidence type="ECO:0000256" key="1">
    <source>
        <dbReference type="SAM" id="SignalP"/>
    </source>
</evidence>
<evidence type="ECO:0000313" key="4">
    <source>
        <dbReference type="Proteomes" id="UP000605676"/>
    </source>
</evidence>
<dbReference type="InterPro" id="IPR036278">
    <property type="entry name" value="Sialidase_sf"/>
</dbReference>
<keyword evidence="1" id="KW-0732">Signal</keyword>
<comment type="caution">
    <text evidence="3">The sequence shown here is derived from an EMBL/GenBank/DDBJ whole genome shotgun (WGS) entry which is preliminary data.</text>
</comment>
<dbReference type="PANTHER" id="PTHR43739:SF5">
    <property type="entry name" value="EXO-ALPHA-SIALIDASE"/>
    <property type="match status" value="1"/>
</dbReference>
<dbReference type="CDD" id="cd15482">
    <property type="entry name" value="Sialidase_non-viral"/>
    <property type="match status" value="2"/>
</dbReference>
<reference evidence="3 4" key="1">
    <citation type="submission" date="2021-01" db="EMBL/GenBank/DDBJ databases">
        <title>Carboxyliciviraga sp.nov., isolated from coastal sediments.</title>
        <authorList>
            <person name="Lu D."/>
            <person name="Zhang T."/>
        </authorList>
    </citation>
    <scope>NUCLEOTIDE SEQUENCE [LARGE SCALE GENOMIC DNA]</scope>
    <source>
        <strain evidence="3 4">N1Y132</strain>
    </source>
</reference>
<dbReference type="InterPro" id="IPR015943">
    <property type="entry name" value="WD40/YVTN_repeat-like_dom_sf"/>
</dbReference>
<organism evidence="3 4">
    <name type="scientific">Carboxylicivirga marina</name>
    <dbReference type="NCBI Taxonomy" id="2800988"/>
    <lineage>
        <taxon>Bacteria</taxon>
        <taxon>Pseudomonadati</taxon>
        <taxon>Bacteroidota</taxon>
        <taxon>Bacteroidia</taxon>
        <taxon>Marinilabiliales</taxon>
        <taxon>Marinilabiliaceae</taxon>
        <taxon>Carboxylicivirga</taxon>
    </lineage>
</organism>
<feature type="domain" description="Photosynthesis system II assembly factor Ycf48/Hcf136-like" evidence="2">
    <location>
        <begin position="127"/>
        <end position="399"/>
    </location>
</feature>
<accession>A0ABS1HHK1</accession>
<dbReference type="Gene3D" id="2.130.10.10">
    <property type="entry name" value="YVTN repeat-like/Quinoprotein amine dehydrogenase"/>
    <property type="match status" value="4"/>
</dbReference>
<dbReference type="EMBL" id="JAENRR010000013">
    <property type="protein sequence ID" value="MBK3517157.1"/>
    <property type="molecule type" value="Genomic_DNA"/>
</dbReference>
<feature type="signal peptide" evidence="1">
    <location>
        <begin position="1"/>
        <end position="25"/>
    </location>
</feature>
<protein>
    <recommendedName>
        <fullName evidence="2">Photosynthesis system II assembly factor Ycf48/Hcf136-like domain-containing protein</fullName>
    </recommendedName>
</protein>
<evidence type="ECO:0000313" key="3">
    <source>
        <dbReference type="EMBL" id="MBK3517157.1"/>
    </source>
</evidence>
<dbReference type="PANTHER" id="PTHR43739">
    <property type="entry name" value="XYLOGLUCANASE (EUROFUNG)"/>
    <property type="match status" value="1"/>
</dbReference>
<proteinExistence type="predicted"/>
<dbReference type="SUPFAM" id="SSF50939">
    <property type="entry name" value="Sialidases"/>
    <property type="match status" value="1"/>
</dbReference>